<feature type="transmembrane region" description="Helical" evidence="8">
    <location>
        <begin position="213"/>
        <end position="230"/>
    </location>
</feature>
<dbReference type="OrthoDB" id="9809027at2"/>
<keyword evidence="4 8" id="KW-0812">Transmembrane</keyword>
<dbReference type="EMBL" id="QAXS01000043">
    <property type="protein sequence ID" value="PTV93323.1"/>
    <property type="molecule type" value="Genomic_DNA"/>
</dbReference>
<evidence type="ECO:0000256" key="1">
    <source>
        <dbReference type="ARBA" id="ARBA00004651"/>
    </source>
</evidence>
<comment type="caution">
    <text evidence="10">The sequence shown here is derived from an EMBL/GenBank/DDBJ whole genome shotgun (WGS) entry which is preliminary data.</text>
</comment>
<comment type="subcellular location">
    <subcellularLocation>
        <location evidence="1">Cell membrane</location>
        <topology evidence="1">Multi-pass membrane protein</topology>
    </subcellularLocation>
</comment>
<feature type="transmembrane region" description="Helical" evidence="8">
    <location>
        <begin position="800"/>
        <end position="819"/>
    </location>
</feature>
<sequence length="907" mass="101230">MKKILKHNKLIIGLILIITLFFLFQLPDVEINNDIEVFLPDDNPAKMSNDNLREIFGESEGLVTAVQVDQGTIFEAENLKLIANLSSEIEELQQVEEVRSLTNVDYIAGSSEGMVVESLIEEIPENREQRIRLKEKILSWDFYQNNLYSDDFKSTQILITLEEGLSADQEKEIFYQVKDVVNSYQEQGIKTFISGSKAINVLMGDHMLQDIRYLIPIIFLVLILALYFFFQKALPVFLVMLTVSISSIWAVGLMAYLGINLTLVSTVIPVLLLAVGSAYGIHILSHYYDALAELEQELTAAKNEELILATVNQLGKPVFLAALTTVVGFGSLASSQIVPIKSFGIFTAIGIIAAFLIALFLIPSLLKLPIFLKDKKNSDFDKLEHFESLIFTVHDFYSQKRISIILAVLLIIIISALGFNKIVVDTPLIEMFKEESEIRQADDFINQNFAGTNIMKVLIEGKERGSLNNPEILNEMDKLQQSLESNFESVGKTSSISDYIKRMNQVMHYPEAESEETEAGTKSNQNSSSEETTSSFYQESSAESQTESKSETTSSFYQGDGREEDNSDESSSFYQGEDSEVSEEAQEEKSQPEIIAGPDSEKNISELEFIQLLNRAVAGAEKLDLTADQLLQLLKEEMNYNAAAYYEIPNDLEKYDAETKENLKNLISQYLLLFSGSVDDLINDQLEPDKAQMLIQIKDPSNITAARIKDKIDNYSSSNFPADYQTTVSGYATMALEANNLIVGSQIRSIVISFIVVFIIVAISFKSIVAGFYGIIPLAFSLIINFGLMGHLGIKLDVGTAMVASIAIGIGVDYTIHFLHSYHQNRRENDDLYQVTRETLSSTGKAIIFNAISVSAGFLVLLFSNFYPLVYLGLLIAVTMFTSSLAAMTILPLLLNIFKPEFIKKAN</sequence>
<evidence type="ECO:0000313" key="12">
    <source>
        <dbReference type="Proteomes" id="UP000244089"/>
    </source>
</evidence>
<dbReference type="GO" id="GO:0005886">
    <property type="term" value="C:plasma membrane"/>
    <property type="evidence" value="ECO:0007669"/>
    <property type="project" value="UniProtKB-SubCell"/>
</dbReference>
<dbReference type="InterPro" id="IPR050545">
    <property type="entry name" value="Mycobact_MmpL"/>
</dbReference>
<feature type="transmembrane region" description="Helical" evidence="8">
    <location>
        <begin position="772"/>
        <end position="794"/>
    </location>
</feature>
<evidence type="ECO:0000259" key="9">
    <source>
        <dbReference type="PROSITE" id="PS50156"/>
    </source>
</evidence>
<keyword evidence="5 8" id="KW-1133">Transmembrane helix</keyword>
<dbReference type="EMBL" id="SNXX01000020">
    <property type="protein sequence ID" value="TDP90461.1"/>
    <property type="molecule type" value="Genomic_DNA"/>
</dbReference>
<feature type="transmembrane region" description="Helical" evidence="8">
    <location>
        <begin position="263"/>
        <end position="284"/>
    </location>
</feature>
<dbReference type="InterPro" id="IPR004869">
    <property type="entry name" value="MMPL_dom"/>
</dbReference>
<keyword evidence="6 8" id="KW-0472">Membrane</keyword>
<dbReference type="Proteomes" id="UP000295176">
    <property type="component" value="Unassembled WGS sequence"/>
</dbReference>
<evidence type="ECO:0000256" key="4">
    <source>
        <dbReference type="ARBA" id="ARBA00022692"/>
    </source>
</evidence>
<keyword evidence="3" id="KW-1003">Cell membrane</keyword>
<feature type="region of interest" description="Disordered" evidence="7">
    <location>
        <begin position="510"/>
        <end position="600"/>
    </location>
</feature>
<dbReference type="PRINTS" id="PR00702">
    <property type="entry name" value="ACRIFLAVINRP"/>
</dbReference>
<feature type="compositionally biased region" description="Acidic residues" evidence="7">
    <location>
        <begin position="577"/>
        <end position="586"/>
    </location>
</feature>
<dbReference type="PANTHER" id="PTHR33406">
    <property type="entry name" value="MEMBRANE PROTEIN MJ1562-RELATED"/>
    <property type="match status" value="1"/>
</dbReference>
<feature type="transmembrane region" description="Helical" evidence="8">
    <location>
        <begin position="318"/>
        <end position="337"/>
    </location>
</feature>
<evidence type="ECO:0000256" key="3">
    <source>
        <dbReference type="ARBA" id="ARBA00022475"/>
    </source>
</evidence>
<reference evidence="10 12" key="1">
    <citation type="submission" date="2018-04" db="EMBL/GenBank/DDBJ databases">
        <title>Subsurface microbial communities from deep shales in Ohio and West Virginia, USA.</title>
        <authorList>
            <person name="Wrighton K."/>
        </authorList>
    </citation>
    <scope>NUCLEOTIDE SEQUENCE [LARGE SCALE GENOMIC DNA]</scope>
    <source>
        <strain evidence="11 13">MSL 7</strain>
        <strain evidence="10 12">WC1</strain>
    </source>
</reference>
<feature type="transmembrane region" description="Helical" evidence="8">
    <location>
        <begin position="846"/>
        <end position="863"/>
    </location>
</feature>
<dbReference type="Pfam" id="PF03176">
    <property type="entry name" value="MMPL"/>
    <property type="match status" value="2"/>
</dbReference>
<dbReference type="PANTHER" id="PTHR33406:SF6">
    <property type="entry name" value="MEMBRANE PROTEIN YDGH-RELATED"/>
    <property type="match status" value="1"/>
</dbReference>
<evidence type="ECO:0000256" key="7">
    <source>
        <dbReference type="SAM" id="MobiDB-lite"/>
    </source>
</evidence>
<dbReference type="RefSeq" id="WP_108142371.1">
    <property type="nucleotide sequence ID" value="NZ_QAXS01000043.1"/>
</dbReference>
<dbReference type="AlphaFoldDB" id="A0A2T5RG05"/>
<feature type="domain" description="SSD" evidence="9">
    <location>
        <begin position="240"/>
        <end position="368"/>
    </location>
</feature>
<gene>
    <name evidence="11" type="ORF">C7957_12054</name>
    <name evidence="10" type="ORF">C8C76_1433</name>
</gene>
<feature type="transmembrane region" description="Helical" evidence="8">
    <location>
        <begin position="343"/>
        <end position="366"/>
    </location>
</feature>
<organism evidence="10 12">
    <name type="scientific">Halanaerobium saccharolyticum</name>
    <dbReference type="NCBI Taxonomy" id="43595"/>
    <lineage>
        <taxon>Bacteria</taxon>
        <taxon>Bacillati</taxon>
        <taxon>Bacillota</taxon>
        <taxon>Clostridia</taxon>
        <taxon>Halanaerobiales</taxon>
        <taxon>Halanaerobiaceae</taxon>
        <taxon>Halanaerobium</taxon>
    </lineage>
</organism>
<feature type="transmembrane region" description="Helical" evidence="8">
    <location>
        <begin position="869"/>
        <end position="895"/>
    </location>
</feature>
<protein>
    <recommendedName>
        <fullName evidence="9">SSD domain-containing protein</fullName>
    </recommendedName>
</protein>
<feature type="transmembrane region" description="Helical" evidence="8">
    <location>
        <begin position="237"/>
        <end position="257"/>
    </location>
</feature>
<dbReference type="SUPFAM" id="SSF82866">
    <property type="entry name" value="Multidrug efflux transporter AcrB transmembrane domain"/>
    <property type="match status" value="2"/>
</dbReference>
<name>A0A2T5RG05_9FIRM</name>
<dbReference type="PROSITE" id="PS50156">
    <property type="entry name" value="SSD"/>
    <property type="match status" value="2"/>
</dbReference>
<feature type="domain" description="SSD" evidence="9">
    <location>
        <begin position="771"/>
        <end position="897"/>
    </location>
</feature>
<evidence type="ECO:0000256" key="5">
    <source>
        <dbReference type="ARBA" id="ARBA00022989"/>
    </source>
</evidence>
<evidence type="ECO:0000313" key="10">
    <source>
        <dbReference type="EMBL" id="PTV93323.1"/>
    </source>
</evidence>
<evidence type="ECO:0000256" key="2">
    <source>
        <dbReference type="ARBA" id="ARBA00010157"/>
    </source>
</evidence>
<dbReference type="InterPro" id="IPR000731">
    <property type="entry name" value="SSD"/>
</dbReference>
<dbReference type="Gene3D" id="1.20.1640.10">
    <property type="entry name" value="Multidrug efflux transporter AcrB transmembrane domain"/>
    <property type="match status" value="2"/>
</dbReference>
<dbReference type="InterPro" id="IPR001036">
    <property type="entry name" value="Acrflvin-R"/>
</dbReference>
<evidence type="ECO:0000313" key="13">
    <source>
        <dbReference type="Proteomes" id="UP000295176"/>
    </source>
</evidence>
<feature type="transmembrane region" description="Helical" evidence="8">
    <location>
        <begin position="747"/>
        <end position="765"/>
    </location>
</feature>
<evidence type="ECO:0000313" key="11">
    <source>
        <dbReference type="EMBL" id="TDP90461.1"/>
    </source>
</evidence>
<dbReference type="Proteomes" id="UP000244089">
    <property type="component" value="Unassembled WGS sequence"/>
</dbReference>
<evidence type="ECO:0000256" key="6">
    <source>
        <dbReference type="ARBA" id="ARBA00023136"/>
    </source>
</evidence>
<proteinExistence type="inferred from homology"/>
<dbReference type="GO" id="GO:0022857">
    <property type="term" value="F:transmembrane transporter activity"/>
    <property type="evidence" value="ECO:0007669"/>
    <property type="project" value="InterPro"/>
</dbReference>
<accession>A0A2T5RG05</accession>
<evidence type="ECO:0000256" key="8">
    <source>
        <dbReference type="SAM" id="Phobius"/>
    </source>
</evidence>
<comment type="similarity">
    <text evidence="2">Belongs to the resistance-nodulation-cell division (RND) (TC 2.A.6) family. MmpL subfamily.</text>
</comment>
<feature type="compositionally biased region" description="Low complexity" evidence="7">
    <location>
        <begin position="523"/>
        <end position="555"/>
    </location>
</feature>
<feature type="transmembrane region" description="Helical" evidence="8">
    <location>
        <begin position="402"/>
        <end position="419"/>
    </location>
</feature>